<keyword evidence="3" id="KW-1185">Reference proteome</keyword>
<evidence type="ECO:0000313" key="2">
    <source>
        <dbReference type="EMBL" id="SUE16248.1"/>
    </source>
</evidence>
<sequence length="49" mass="5455">MALSPAASEENFRRLERDEEMLAGSIGLISAYLECAFLIRRPKKSNGGR</sequence>
<keyword evidence="1" id="KW-1133">Transmembrane helix</keyword>
<organism evidence="2 3">
    <name type="scientific">Rhodococcus gordoniae</name>
    <dbReference type="NCBI Taxonomy" id="223392"/>
    <lineage>
        <taxon>Bacteria</taxon>
        <taxon>Bacillati</taxon>
        <taxon>Actinomycetota</taxon>
        <taxon>Actinomycetes</taxon>
        <taxon>Mycobacteriales</taxon>
        <taxon>Nocardiaceae</taxon>
        <taxon>Rhodococcus</taxon>
    </lineage>
</organism>
<dbReference type="AlphaFoldDB" id="A0A379M409"/>
<protein>
    <submittedName>
        <fullName evidence="2">Uncharacterized protein</fullName>
    </submittedName>
</protein>
<keyword evidence="1" id="KW-0472">Membrane</keyword>
<name>A0A379M409_9NOCA</name>
<accession>A0A379M409</accession>
<evidence type="ECO:0000313" key="3">
    <source>
        <dbReference type="Proteomes" id="UP000254569"/>
    </source>
</evidence>
<dbReference type="Proteomes" id="UP000254569">
    <property type="component" value="Unassembled WGS sequence"/>
</dbReference>
<evidence type="ECO:0000256" key="1">
    <source>
        <dbReference type="SAM" id="Phobius"/>
    </source>
</evidence>
<gene>
    <name evidence="2" type="ORF">NCTC13296_03116</name>
</gene>
<feature type="transmembrane region" description="Helical" evidence="1">
    <location>
        <begin position="21"/>
        <end position="39"/>
    </location>
</feature>
<dbReference type="EMBL" id="UGVI01000001">
    <property type="protein sequence ID" value="SUE16248.1"/>
    <property type="molecule type" value="Genomic_DNA"/>
</dbReference>
<keyword evidence="1" id="KW-0812">Transmembrane</keyword>
<reference evidence="2 3" key="1">
    <citation type="submission" date="2018-06" db="EMBL/GenBank/DDBJ databases">
        <authorList>
            <consortium name="Pathogen Informatics"/>
            <person name="Doyle S."/>
        </authorList>
    </citation>
    <scope>NUCLEOTIDE SEQUENCE [LARGE SCALE GENOMIC DNA]</scope>
    <source>
        <strain evidence="2 3">NCTC13296</strain>
    </source>
</reference>
<proteinExistence type="predicted"/>